<evidence type="ECO:0000313" key="13">
    <source>
        <dbReference type="EMBL" id="HGY55628.1"/>
    </source>
</evidence>
<dbReference type="GO" id="GO:0046872">
    <property type="term" value="F:metal ion binding"/>
    <property type="evidence" value="ECO:0007669"/>
    <property type="project" value="UniProtKB-KW"/>
</dbReference>
<sequence length="257" mass="28300">MGILNVTPDSFSDGGKFLSVDKALEHALQMEADGAQIIDVGGESTRPGARLVSADEELDRVAPVVKAIREKSDVLISVDTRKSIVAKAALDNGADIINDISGLRFDPDMEAVAAEYDCPVVLMHMKGEPGTMQNNPWYDDVMREIYLFFEDRIDALQNKGIRKIILDPGIGFGKRIEDNLTILRNLKDFRFLNRPILVGASRKSFIGKILNKNVDDRLYGSLTSHLIALEGGAQIIRVHEVGAAKDTIGIYTSTRLF</sequence>
<evidence type="ECO:0000256" key="9">
    <source>
        <dbReference type="ARBA" id="ARBA00022842"/>
    </source>
</evidence>
<dbReference type="GO" id="GO:0046656">
    <property type="term" value="P:folic acid biosynthetic process"/>
    <property type="evidence" value="ECO:0007669"/>
    <property type="project" value="UniProtKB-KW"/>
</dbReference>
<evidence type="ECO:0000256" key="11">
    <source>
        <dbReference type="ARBA" id="ARBA00030193"/>
    </source>
</evidence>
<dbReference type="Gene3D" id="3.20.20.20">
    <property type="entry name" value="Dihydropteroate synthase-like"/>
    <property type="match status" value="1"/>
</dbReference>
<dbReference type="InterPro" id="IPR011005">
    <property type="entry name" value="Dihydropteroate_synth-like_sf"/>
</dbReference>
<reference evidence="13" key="1">
    <citation type="journal article" date="2020" name="mSystems">
        <title>Genome- and Community-Level Interaction Insights into Carbon Utilization and Element Cycling Functions of Hydrothermarchaeota in Hydrothermal Sediment.</title>
        <authorList>
            <person name="Zhou Z."/>
            <person name="Liu Y."/>
            <person name="Xu W."/>
            <person name="Pan J."/>
            <person name="Luo Z.H."/>
            <person name="Li M."/>
        </authorList>
    </citation>
    <scope>NUCLEOTIDE SEQUENCE [LARGE SCALE GENOMIC DNA]</scope>
    <source>
        <strain evidence="13">HyVt-577</strain>
    </source>
</reference>
<dbReference type="Proteomes" id="UP000885779">
    <property type="component" value="Unassembled WGS sequence"/>
</dbReference>
<evidence type="ECO:0000256" key="8">
    <source>
        <dbReference type="ARBA" id="ARBA00022723"/>
    </source>
</evidence>
<evidence type="ECO:0000256" key="7">
    <source>
        <dbReference type="ARBA" id="ARBA00022679"/>
    </source>
</evidence>
<name>A0A7V4U0H3_CALAY</name>
<dbReference type="EMBL" id="DRQG01000074">
    <property type="protein sequence ID" value="HGY55628.1"/>
    <property type="molecule type" value="Genomic_DNA"/>
</dbReference>
<dbReference type="AlphaFoldDB" id="A0A7V4U0H3"/>
<comment type="caution">
    <text evidence="13">The sequence shown here is derived from an EMBL/GenBank/DDBJ whole genome shotgun (WGS) entry which is preliminary data.</text>
</comment>
<comment type="similarity">
    <text evidence="4">Belongs to the DHPS family.</text>
</comment>
<evidence type="ECO:0000259" key="12">
    <source>
        <dbReference type="PROSITE" id="PS50972"/>
    </source>
</evidence>
<evidence type="ECO:0000256" key="1">
    <source>
        <dbReference type="ARBA" id="ARBA00000012"/>
    </source>
</evidence>
<dbReference type="InterPro" id="IPR006390">
    <property type="entry name" value="DHP_synth_dom"/>
</dbReference>
<evidence type="ECO:0000256" key="4">
    <source>
        <dbReference type="ARBA" id="ARBA00009503"/>
    </source>
</evidence>
<dbReference type="NCBIfam" id="TIGR01496">
    <property type="entry name" value="DHPS"/>
    <property type="match status" value="1"/>
</dbReference>
<keyword evidence="8" id="KW-0479">Metal-binding</keyword>
<feature type="domain" description="Pterin-binding" evidence="12">
    <location>
        <begin position="1"/>
        <end position="249"/>
    </location>
</feature>
<keyword evidence="9" id="KW-0460">Magnesium</keyword>
<organism evidence="13">
    <name type="scientific">Caldithrix abyssi</name>
    <dbReference type="NCBI Taxonomy" id="187145"/>
    <lineage>
        <taxon>Bacteria</taxon>
        <taxon>Pseudomonadati</taxon>
        <taxon>Calditrichota</taxon>
        <taxon>Calditrichia</taxon>
        <taxon>Calditrichales</taxon>
        <taxon>Calditrichaceae</taxon>
        <taxon>Caldithrix</taxon>
    </lineage>
</organism>
<dbReference type="EC" id="2.5.1.15" evidence="5"/>
<dbReference type="FunFam" id="3.20.20.20:FF:000006">
    <property type="entry name" value="Dihydropteroate synthase"/>
    <property type="match status" value="1"/>
</dbReference>
<evidence type="ECO:0000256" key="2">
    <source>
        <dbReference type="ARBA" id="ARBA00001946"/>
    </source>
</evidence>
<comment type="cofactor">
    <cofactor evidence="2">
        <name>Mg(2+)</name>
        <dbReference type="ChEBI" id="CHEBI:18420"/>
    </cofactor>
</comment>
<dbReference type="InterPro" id="IPR000489">
    <property type="entry name" value="Pterin-binding_dom"/>
</dbReference>
<dbReference type="PROSITE" id="PS00793">
    <property type="entry name" value="DHPS_2"/>
    <property type="match status" value="1"/>
</dbReference>
<comment type="catalytic activity">
    <reaction evidence="1">
        <text>(7,8-dihydropterin-6-yl)methyl diphosphate + 4-aminobenzoate = 7,8-dihydropteroate + diphosphate</text>
        <dbReference type="Rhea" id="RHEA:19949"/>
        <dbReference type="ChEBI" id="CHEBI:17836"/>
        <dbReference type="ChEBI" id="CHEBI:17839"/>
        <dbReference type="ChEBI" id="CHEBI:33019"/>
        <dbReference type="ChEBI" id="CHEBI:72950"/>
        <dbReference type="EC" id="2.5.1.15"/>
    </reaction>
</comment>
<keyword evidence="7 13" id="KW-0808">Transferase</keyword>
<proteinExistence type="inferred from homology"/>
<dbReference type="GO" id="GO:0004156">
    <property type="term" value="F:dihydropteroate synthase activity"/>
    <property type="evidence" value="ECO:0007669"/>
    <property type="project" value="UniProtKB-EC"/>
</dbReference>
<comment type="pathway">
    <text evidence="3">Cofactor biosynthesis; tetrahydrofolate biosynthesis; 7,8-dihydrofolate from 2-amino-4-hydroxy-6-hydroxymethyl-7,8-dihydropteridine diphosphate and 4-aminobenzoate: step 1/2.</text>
</comment>
<dbReference type="GO" id="GO:0046654">
    <property type="term" value="P:tetrahydrofolate biosynthetic process"/>
    <property type="evidence" value="ECO:0007669"/>
    <property type="project" value="TreeGrafter"/>
</dbReference>
<dbReference type="GO" id="GO:0005829">
    <property type="term" value="C:cytosol"/>
    <property type="evidence" value="ECO:0007669"/>
    <property type="project" value="TreeGrafter"/>
</dbReference>
<dbReference type="PROSITE" id="PS50972">
    <property type="entry name" value="PTERIN_BINDING"/>
    <property type="match status" value="1"/>
</dbReference>
<dbReference type="InterPro" id="IPR045031">
    <property type="entry name" value="DHP_synth-like"/>
</dbReference>
<evidence type="ECO:0000256" key="10">
    <source>
        <dbReference type="ARBA" id="ARBA00022909"/>
    </source>
</evidence>
<dbReference type="Pfam" id="PF00809">
    <property type="entry name" value="Pterin_bind"/>
    <property type="match status" value="1"/>
</dbReference>
<dbReference type="PANTHER" id="PTHR20941">
    <property type="entry name" value="FOLATE SYNTHESIS PROTEINS"/>
    <property type="match status" value="1"/>
</dbReference>
<dbReference type="CDD" id="cd00739">
    <property type="entry name" value="DHPS"/>
    <property type="match status" value="1"/>
</dbReference>
<protein>
    <recommendedName>
        <fullName evidence="6">Dihydropteroate synthase</fullName>
        <ecNumber evidence="5">2.5.1.15</ecNumber>
    </recommendedName>
    <alternativeName>
        <fullName evidence="11">Dihydropteroate pyrophosphorylase</fullName>
    </alternativeName>
</protein>
<gene>
    <name evidence="13" type="primary">folP</name>
    <name evidence="13" type="ORF">ENK44_08010</name>
</gene>
<evidence type="ECO:0000256" key="6">
    <source>
        <dbReference type="ARBA" id="ARBA00016919"/>
    </source>
</evidence>
<evidence type="ECO:0000256" key="5">
    <source>
        <dbReference type="ARBA" id="ARBA00012458"/>
    </source>
</evidence>
<dbReference type="PANTHER" id="PTHR20941:SF1">
    <property type="entry name" value="FOLIC ACID SYNTHESIS PROTEIN FOL1"/>
    <property type="match status" value="1"/>
</dbReference>
<accession>A0A7V4U0H3</accession>
<dbReference type="SUPFAM" id="SSF51717">
    <property type="entry name" value="Dihydropteroate synthetase-like"/>
    <property type="match status" value="1"/>
</dbReference>
<evidence type="ECO:0000256" key="3">
    <source>
        <dbReference type="ARBA" id="ARBA00004763"/>
    </source>
</evidence>
<keyword evidence="10" id="KW-0289">Folate biosynthesis</keyword>